<dbReference type="Gene3D" id="3.20.20.120">
    <property type="entry name" value="Enolase-like C-terminal domain"/>
    <property type="match status" value="1"/>
</dbReference>
<name>A0A2V3U7A4_9HYPH</name>
<evidence type="ECO:0000313" key="2">
    <source>
        <dbReference type="Proteomes" id="UP000248021"/>
    </source>
</evidence>
<dbReference type="SUPFAM" id="SSF51604">
    <property type="entry name" value="Enolase C-terminal domain-like"/>
    <property type="match status" value="1"/>
</dbReference>
<evidence type="ECO:0000313" key="1">
    <source>
        <dbReference type="EMBL" id="PXW58955.1"/>
    </source>
</evidence>
<organism evidence="1 2">
    <name type="scientific">Chelatococcus asaccharovorans</name>
    <dbReference type="NCBI Taxonomy" id="28210"/>
    <lineage>
        <taxon>Bacteria</taxon>
        <taxon>Pseudomonadati</taxon>
        <taxon>Pseudomonadota</taxon>
        <taxon>Alphaproteobacteria</taxon>
        <taxon>Hyphomicrobiales</taxon>
        <taxon>Chelatococcaceae</taxon>
        <taxon>Chelatococcus</taxon>
    </lineage>
</organism>
<dbReference type="EMBL" id="QJJK01000005">
    <property type="protein sequence ID" value="PXW58955.1"/>
    <property type="molecule type" value="Genomic_DNA"/>
</dbReference>
<reference evidence="1 2" key="1">
    <citation type="submission" date="2018-05" db="EMBL/GenBank/DDBJ databases">
        <title>Genomic Encyclopedia of Type Strains, Phase IV (KMG-IV): sequencing the most valuable type-strain genomes for metagenomic binning, comparative biology and taxonomic classification.</title>
        <authorList>
            <person name="Goeker M."/>
        </authorList>
    </citation>
    <scope>NUCLEOTIDE SEQUENCE [LARGE SCALE GENOMIC DNA]</scope>
    <source>
        <strain evidence="1 2">DSM 6462</strain>
    </source>
</reference>
<dbReference type="RefSeq" id="WP_110375004.1">
    <property type="nucleotide sequence ID" value="NZ_JAHBRY010000001.1"/>
</dbReference>
<protein>
    <recommendedName>
        <fullName evidence="3">L-alanine-DL-glutamate epimerase-like enolase superfamily enzyme</fullName>
    </recommendedName>
</protein>
<dbReference type="Proteomes" id="UP000248021">
    <property type="component" value="Unassembled WGS sequence"/>
</dbReference>
<dbReference type="InterPro" id="IPR036849">
    <property type="entry name" value="Enolase-like_C_sf"/>
</dbReference>
<keyword evidence="2" id="KW-1185">Reference proteome</keyword>
<accession>A0A2V3U7A4</accession>
<comment type="caution">
    <text evidence="1">The sequence shown here is derived from an EMBL/GenBank/DDBJ whole genome shotgun (WGS) entry which is preliminary data.</text>
</comment>
<sequence length="461" mass="49208">MSLRVTLDEIALFERPMAFRLPFRFGAVTVTEAPQAFVRVRVTGEDGLSATGVAAEMMMPKWFDKNPAKSPADTIADLRFSLTSAATLYRDGARRPDTAFGHHAGVYPRQITTTAAHGLPSLAGSYGPALIDKAIVDGVLRLAGLDLAAGLRANAVGLDSRLSNDLTQEDIDGFLQGVAPQPHVRLRHTIGFVDALDALADEITHARLRYFKIKLGGDVAADCERLRILTRALETLVPDFAASLDANEQYDAVRLAALIAALGDDPIISRLRKRLLYIEQPLDRAATFATPLEASGDIPFIIDEADGSYDAFPRAAALGYRGVSSKACKGLYKSIINAARAAAWNRRDGTPGHWFVTGEDLTCQAGLGVQQDTALVACLGIAHVERNGHHYVDGFGQAPTAEAARFAAAMPGFYERRGNAPTLAVSTGALPTAPLFTPGFASGAMPDWTSLARIGDSTHVA</sequence>
<evidence type="ECO:0008006" key="3">
    <source>
        <dbReference type="Google" id="ProtNLM"/>
    </source>
</evidence>
<gene>
    <name evidence="1" type="ORF">C7450_105304</name>
</gene>
<dbReference type="AlphaFoldDB" id="A0A2V3U7A4"/>
<dbReference type="OrthoDB" id="7809546at2"/>
<proteinExistence type="predicted"/>